<name>A0AAV6G381_9TELE</name>
<gene>
    <name evidence="2" type="ORF">AALO_G00203640</name>
</gene>
<evidence type="ECO:0000313" key="2">
    <source>
        <dbReference type="EMBL" id="KAG5269579.1"/>
    </source>
</evidence>
<evidence type="ECO:0000256" key="1">
    <source>
        <dbReference type="SAM" id="SignalP"/>
    </source>
</evidence>
<feature type="chain" id="PRO_5043831844" evidence="1">
    <location>
        <begin position="26"/>
        <end position="148"/>
    </location>
</feature>
<dbReference type="EMBL" id="JADWDJ010000015">
    <property type="protein sequence ID" value="KAG5269579.1"/>
    <property type="molecule type" value="Genomic_DNA"/>
</dbReference>
<accession>A0AAV6G381</accession>
<reference evidence="2" key="1">
    <citation type="submission" date="2020-10" db="EMBL/GenBank/DDBJ databases">
        <title>Chromosome-scale genome assembly of the Allis shad, Alosa alosa.</title>
        <authorList>
            <person name="Margot Z."/>
            <person name="Christophe K."/>
            <person name="Cabau C."/>
            <person name="Louis A."/>
            <person name="Berthelot C."/>
            <person name="Parey E."/>
            <person name="Roest Crollius H."/>
            <person name="Montfort J."/>
            <person name="Robinson-Rechavi M."/>
            <person name="Bucao C."/>
            <person name="Bouchez O."/>
            <person name="Gislard M."/>
            <person name="Lluch J."/>
            <person name="Milhes M."/>
            <person name="Lampietro C."/>
            <person name="Lopez Roques C."/>
            <person name="Donnadieu C."/>
            <person name="Braasch I."/>
            <person name="Desvignes T."/>
            <person name="Postlethwait J."/>
            <person name="Bobe J."/>
            <person name="Guiguen Y."/>
        </authorList>
    </citation>
    <scope>NUCLEOTIDE SEQUENCE</scope>
    <source>
        <strain evidence="2">M-15738</strain>
        <tissue evidence="2">Blood</tissue>
    </source>
</reference>
<protein>
    <submittedName>
        <fullName evidence="2">Uncharacterized protein</fullName>
    </submittedName>
</protein>
<comment type="caution">
    <text evidence="2">The sequence shown here is derived from an EMBL/GenBank/DDBJ whole genome shotgun (WGS) entry which is preliminary data.</text>
</comment>
<evidence type="ECO:0000313" key="3">
    <source>
        <dbReference type="Proteomes" id="UP000823561"/>
    </source>
</evidence>
<keyword evidence="1" id="KW-0732">Signal</keyword>
<keyword evidence="3" id="KW-1185">Reference proteome</keyword>
<sequence>MVCAGMLRGLVLLSLLSSGFGGVVGRDSLNPNGLLRMIQQFNVYEPEDRNEDQFAVAVYSAEDWRPNSDTELSGDDAQKDLQPDEVYVGDSVMVASPRLDQSAMVSSDTGYMLVPQNYLKKLLPGGEDLVQGGKRPLTPQLPAKYHCV</sequence>
<feature type="signal peptide" evidence="1">
    <location>
        <begin position="1"/>
        <end position="25"/>
    </location>
</feature>
<dbReference type="AlphaFoldDB" id="A0AAV6G381"/>
<organism evidence="2 3">
    <name type="scientific">Alosa alosa</name>
    <name type="common">allis shad</name>
    <dbReference type="NCBI Taxonomy" id="278164"/>
    <lineage>
        <taxon>Eukaryota</taxon>
        <taxon>Metazoa</taxon>
        <taxon>Chordata</taxon>
        <taxon>Craniata</taxon>
        <taxon>Vertebrata</taxon>
        <taxon>Euteleostomi</taxon>
        <taxon>Actinopterygii</taxon>
        <taxon>Neopterygii</taxon>
        <taxon>Teleostei</taxon>
        <taxon>Clupei</taxon>
        <taxon>Clupeiformes</taxon>
        <taxon>Clupeoidei</taxon>
        <taxon>Clupeidae</taxon>
        <taxon>Alosa</taxon>
    </lineage>
</organism>
<dbReference type="Proteomes" id="UP000823561">
    <property type="component" value="Chromosome 15"/>
</dbReference>
<proteinExistence type="predicted"/>